<feature type="compositionally biased region" description="Basic residues" evidence="1">
    <location>
        <begin position="710"/>
        <end position="720"/>
    </location>
</feature>
<dbReference type="Pfam" id="PF12146">
    <property type="entry name" value="Hydrolase_4"/>
    <property type="match status" value="1"/>
</dbReference>
<feature type="compositionally biased region" description="Pro residues" evidence="1">
    <location>
        <begin position="231"/>
        <end position="240"/>
    </location>
</feature>
<evidence type="ECO:0000313" key="3">
    <source>
        <dbReference type="EMBL" id="PFH38694.1"/>
    </source>
</evidence>
<feature type="compositionally biased region" description="Low complexity" evidence="1">
    <location>
        <begin position="818"/>
        <end position="831"/>
    </location>
</feature>
<protein>
    <recommendedName>
        <fullName evidence="2">Serine aminopeptidase S33 domain-containing protein</fullName>
    </recommendedName>
</protein>
<dbReference type="InterPro" id="IPR029058">
    <property type="entry name" value="AB_hydrolase_fold"/>
</dbReference>
<feature type="region of interest" description="Disordered" evidence="1">
    <location>
        <begin position="185"/>
        <end position="214"/>
    </location>
</feature>
<feature type="region of interest" description="Disordered" evidence="1">
    <location>
        <begin position="228"/>
        <end position="281"/>
    </location>
</feature>
<feature type="compositionally biased region" description="Basic and acidic residues" evidence="1">
    <location>
        <begin position="561"/>
        <end position="579"/>
    </location>
</feature>
<dbReference type="STRING" id="94643.A0A2A9MMT5"/>
<proteinExistence type="predicted"/>
<feature type="region of interest" description="Disordered" evidence="1">
    <location>
        <begin position="463"/>
        <end position="504"/>
    </location>
</feature>
<feature type="compositionally biased region" description="Basic and acidic residues" evidence="1">
    <location>
        <begin position="611"/>
        <end position="622"/>
    </location>
</feature>
<dbReference type="PANTHER" id="PTHR43689">
    <property type="entry name" value="HYDROLASE"/>
    <property type="match status" value="1"/>
</dbReference>
<gene>
    <name evidence="3" type="ORF">BESB_010360</name>
</gene>
<accession>A0A2A9MMT5</accession>
<comment type="caution">
    <text evidence="3">The sequence shown here is derived from an EMBL/GenBank/DDBJ whole genome shotgun (WGS) entry which is preliminary data.</text>
</comment>
<dbReference type="InterPro" id="IPR000073">
    <property type="entry name" value="AB_hydrolase_1"/>
</dbReference>
<organism evidence="3 4">
    <name type="scientific">Besnoitia besnoiti</name>
    <name type="common">Apicomplexan protozoan</name>
    <dbReference type="NCBI Taxonomy" id="94643"/>
    <lineage>
        <taxon>Eukaryota</taxon>
        <taxon>Sar</taxon>
        <taxon>Alveolata</taxon>
        <taxon>Apicomplexa</taxon>
        <taxon>Conoidasida</taxon>
        <taxon>Coccidia</taxon>
        <taxon>Eucoccidiorida</taxon>
        <taxon>Eimeriorina</taxon>
        <taxon>Sarcocystidae</taxon>
        <taxon>Besnoitia</taxon>
    </lineage>
</organism>
<dbReference type="AlphaFoldDB" id="A0A2A9MMT5"/>
<feature type="region of interest" description="Disordered" evidence="1">
    <location>
        <begin position="526"/>
        <end position="657"/>
    </location>
</feature>
<dbReference type="GeneID" id="40306098"/>
<feature type="compositionally biased region" description="Low complexity" evidence="1">
    <location>
        <begin position="726"/>
        <end position="745"/>
    </location>
</feature>
<feature type="region of interest" description="Disordered" evidence="1">
    <location>
        <begin position="710"/>
        <end position="750"/>
    </location>
</feature>
<name>A0A2A9MMT5_BESBE</name>
<evidence type="ECO:0000259" key="2">
    <source>
        <dbReference type="Pfam" id="PF12146"/>
    </source>
</evidence>
<feature type="compositionally biased region" description="Low complexity" evidence="1">
    <location>
        <begin position="892"/>
        <end position="913"/>
    </location>
</feature>
<dbReference type="VEuPathDB" id="ToxoDB:BESB_010360"/>
<keyword evidence="4" id="KW-1185">Reference proteome</keyword>
<feature type="compositionally biased region" description="Basic and acidic residues" evidence="1">
    <location>
        <begin position="935"/>
        <end position="959"/>
    </location>
</feature>
<feature type="region of interest" description="Disordered" evidence="1">
    <location>
        <begin position="1"/>
        <end position="92"/>
    </location>
</feature>
<dbReference type="Proteomes" id="UP000224006">
    <property type="component" value="Chromosome I"/>
</dbReference>
<feature type="compositionally biased region" description="Low complexity" evidence="1">
    <location>
        <begin position="318"/>
        <end position="352"/>
    </location>
</feature>
<feature type="compositionally biased region" description="Low complexity" evidence="1">
    <location>
        <begin position="18"/>
        <end position="27"/>
    </location>
</feature>
<dbReference type="EMBL" id="NWUJ01000001">
    <property type="protein sequence ID" value="PFH38694.1"/>
    <property type="molecule type" value="Genomic_DNA"/>
</dbReference>
<evidence type="ECO:0000313" key="4">
    <source>
        <dbReference type="Proteomes" id="UP000224006"/>
    </source>
</evidence>
<dbReference type="PANTHER" id="PTHR43689:SF8">
    <property type="entry name" value="ALPHA_BETA-HYDROLASES SUPERFAMILY PROTEIN"/>
    <property type="match status" value="1"/>
</dbReference>
<feature type="domain" description="Serine aminopeptidase S33" evidence="2">
    <location>
        <begin position="967"/>
        <end position="1186"/>
    </location>
</feature>
<evidence type="ECO:0000256" key="1">
    <source>
        <dbReference type="SAM" id="MobiDB-lite"/>
    </source>
</evidence>
<dbReference type="OrthoDB" id="333818at2759"/>
<dbReference type="PRINTS" id="PR00111">
    <property type="entry name" value="ABHYDROLASE"/>
</dbReference>
<dbReference type="RefSeq" id="XP_029222703.1">
    <property type="nucleotide sequence ID" value="XM_029359790.1"/>
</dbReference>
<feature type="region of interest" description="Disordered" evidence="1">
    <location>
        <begin position="318"/>
        <end position="354"/>
    </location>
</feature>
<dbReference type="SUPFAM" id="SSF53474">
    <property type="entry name" value="alpha/beta-Hydrolases"/>
    <property type="match status" value="1"/>
</dbReference>
<feature type="compositionally biased region" description="Low complexity" evidence="1">
    <location>
        <begin position="272"/>
        <end position="281"/>
    </location>
</feature>
<sequence length="1251" mass="133829">MAREEAQRESSPFLNRLSSFASSSPFPTSAPPGPCPEASALARGRRGRRHSDAGEGGGEARRDAEREREGSGREWSDAPDSRGGSRRRRRAMRDDWAPERLPAAAWARAVEAREIALRPDELVHTTSPFLQLLPHRCASRVFAAEAFCESGTFYSFGERKKGTRLQGDLLSFQEPSALRIAIRARRRRNAEGDDARASPTEDGESLGSSGGSEAREVRRLAPLLLLSQPSSLPPHAPPLPSFLRGHRPKETTGARSPTAAVLTPPERNADFPSSSASRRLRSPSCLSPFLHFPRRPSPHRASFSASTVSEVAASAACRPSSPSLRPASPSSLAAPSVPPLVVGGPSSRAASSRKAERKKKHALFALFSNFALATHPFGDSVAGGVLACLLRHCPGRGESFARALWVEEISTELLACYLSAPHHPPACACASPTCCGVRTLDADDDRAAGEVDAGCKVRAEWRPAAAQVGEQSDEAGRQNEGLGGRHAGQPGKNEDDAAPRPAIPSFSATSFLHTFLLSKRRIHFSRSGSAWEGASRRDASPQPQPRTPGMSTSAVSTGERPAARASERREETHAERKALDASSPARASPCRTEKIKQGSASNAAVGVYGAKLDEPERRKSPAEEGEAGCSRRLRRGGNLMGAESQPPNEKSVERTPRNSAGCGALACHLHLKHSHAPAQERIYYSKTARGPLHLRSARVSLPPACRRRLSSLRSRPRLSSRRGPEGSEATGSEATSSEATGSASSLRQAGTAAGLEHIEGASQPQLLPGRCISLCAFCSLDVDSGNGPEDVVVIHGICMSGSFFSDVISCFADGAEEASPASGASSASPEATAREESESKATACQASAHALRPPPSFPRAGGSVSLSSEAAPPQASRSRLSRWRAPQAREGSASPSSPSSSFSSSLSSYSSSPTAFAARRRERTGSGDVKPPQGRVREREERESERRAEEAARQREARSRGSATAKAQLDASCFTFYNVDLVGFGRSTSIYSPTDYSRIEQAQRVIQDVIVANKLAAVHLVGHSFGGLVAAEVARMLPPGAVKSVLLLAPAYFESTRQAMQILTAIHFPASHSIAHPIVAYFILKVGRLLRPVLEPIFHFVVPKDELPQLSVADLFIIDPAAMMGTIRSIVNERLEETLQMLQDRRIRVTIVHGTGDGVIPIRQSQVIAERYSNVQLRPVKGFVHHFPSSHSRFTAHLIHQEVLRYREASAVKTSMRPQSVAAALGSAAEPADALGARLALGWGLACSEYL</sequence>
<dbReference type="Gene3D" id="3.40.50.1820">
    <property type="entry name" value="alpha/beta hydrolase"/>
    <property type="match status" value="1"/>
</dbReference>
<dbReference type="InterPro" id="IPR022742">
    <property type="entry name" value="Hydrolase_4"/>
</dbReference>
<dbReference type="KEGG" id="bbes:BESB_010360"/>
<feature type="region of interest" description="Disordered" evidence="1">
    <location>
        <begin position="818"/>
        <end position="964"/>
    </location>
</feature>
<reference evidence="3 4" key="1">
    <citation type="submission" date="2017-09" db="EMBL/GenBank/DDBJ databases">
        <title>Genome sequencing of Besnoitia besnoiti strain Bb-Ger1.</title>
        <authorList>
            <person name="Schares G."/>
            <person name="Venepally P."/>
            <person name="Lorenzi H.A."/>
        </authorList>
    </citation>
    <scope>NUCLEOTIDE SEQUENCE [LARGE SCALE GENOMIC DNA]</scope>
    <source>
        <strain evidence="3 4">Bb-Ger1</strain>
    </source>
</reference>
<feature type="compositionally biased region" description="Basic and acidic residues" evidence="1">
    <location>
        <begin position="50"/>
        <end position="80"/>
    </location>
</feature>